<dbReference type="EMBL" id="CAFZ01000043">
    <property type="protein sequence ID" value="CCA68944.1"/>
    <property type="molecule type" value="Genomic_DNA"/>
</dbReference>
<feature type="compositionally biased region" description="Basic and acidic residues" evidence="1">
    <location>
        <begin position="343"/>
        <end position="368"/>
    </location>
</feature>
<feature type="compositionally biased region" description="Low complexity" evidence="1">
    <location>
        <begin position="396"/>
        <end position="405"/>
    </location>
</feature>
<dbReference type="HOGENOM" id="CLU_537603_0_0_1"/>
<evidence type="ECO:0000313" key="3">
    <source>
        <dbReference type="Proteomes" id="UP000007148"/>
    </source>
</evidence>
<sequence length="507" mass="56697">MDSSETPAQGHEVKQEQSQIDNRQEGDPSKPTDTPFSATSKPEARPGKQFTSANASNVDEKRKKSPQRRRGGRGRPGQRGPRDRSPGPPPLPPAIPPPAGYRRPSDRKDSPPPFRRGRSPEPPRRRSPLPPPPLPPNIPRPSAYGRSRYGSPPPRRSPPPMRRRDSRSRSPPPRYNRSPPPGRRRSPLPPPRRRSPPGGYRRSRSPLYRGRPSPYSRGPSPLRRRSPHRPRTRSPSPSIRHRLPSPKRRPLSPPRSGHGSRRVSPTRRPSPSPPHSPRKRTRSLEKADARDDDDRFAKKRRTLDEQMYEASDTRMQGVKQEEPIESAASSAARRPTMDPPTAPRRDRETQDRLKATVDHEKLRVKTEQQDVEMADAGSTVATPLTPAKRGQPTKHVSTPSTSQPAPTQPPPPPPIPIVSVPKMPTWKKESVTADLDAEVERVRQLRYASMAEHNAIDVELRRALFELDLAQLDLRGVEAKAAVAEKQTELAAKGMLEGKHVHTLLDG</sequence>
<dbReference type="STRING" id="1109443.G4TCA9"/>
<feature type="compositionally biased region" description="Low complexity" evidence="1">
    <location>
        <begin position="196"/>
        <end position="221"/>
    </location>
</feature>
<feature type="compositionally biased region" description="Low complexity" evidence="1">
    <location>
        <begin position="140"/>
        <end position="150"/>
    </location>
</feature>
<feature type="compositionally biased region" description="Pro residues" evidence="1">
    <location>
        <begin position="151"/>
        <end position="160"/>
    </location>
</feature>
<feature type="compositionally biased region" description="Basic residues" evidence="1">
    <location>
        <begin position="239"/>
        <end position="250"/>
    </location>
</feature>
<feature type="compositionally biased region" description="Basic residues" evidence="1">
    <location>
        <begin position="222"/>
        <end position="232"/>
    </location>
</feature>
<evidence type="ECO:0000256" key="1">
    <source>
        <dbReference type="SAM" id="MobiDB-lite"/>
    </source>
</evidence>
<dbReference type="OMA" id="RHACRAR"/>
<feature type="region of interest" description="Disordered" evidence="1">
    <location>
        <begin position="1"/>
        <end position="418"/>
    </location>
</feature>
<feature type="compositionally biased region" description="Polar residues" evidence="1">
    <location>
        <begin position="31"/>
        <end position="40"/>
    </location>
</feature>
<dbReference type="Proteomes" id="UP000007148">
    <property type="component" value="Unassembled WGS sequence"/>
</dbReference>
<gene>
    <name evidence="2" type="ORF">PIIN_02804</name>
</gene>
<protein>
    <submittedName>
        <fullName evidence="2">Uncharacterized protein</fullName>
    </submittedName>
</protein>
<dbReference type="InParanoid" id="G4TCA9"/>
<accession>G4TCA9</accession>
<comment type="caution">
    <text evidence="2">The sequence shown here is derived from an EMBL/GenBank/DDBJ whole genome shotgun (WGS) entry which is preliminary data.</text>
</comment>
<organism evidence="2 3">
    <name type="scientific">Serendipita indica (strain DSM 11827)</name>
    <name type="common">Root endophyte fungus</name>
    <name type="synonym">Piriformospora indica</name>
    <dbReference type="NCBI Taxonomy" id="1109443"/>
    <lineage>
        <taxon>Eukaryota</taxon>
        <taxon>Fungi</taxon>
        <taxon>Dikarya</taxon>
        <taxon>Basidiomycota</taxon>
        <taxon>Agaricomycotina</taxon>
        <taxon>Agaricomycetes</taxon>
        <taxon>Sebacinales</taxon>
        <taxon>Serendipitaceae</taxon>
        <taxon>Serendipita</taxon>
    </lineage>
</organism>
<name>G4TCA9_SERID</name>
<feature type="compositionally biased region" description="Pro residues" evidence="1">
    <location>
        <begin position="170"/>
        <end position="181"/>
    </location>
</feature>
<proteinExistence type="predicted"/>
<keyword evidence="3" id="KW-1185">Reference proteome</keyword>
<feature type="compositionally biased region" description="Pro residues" evidence="1">
    <location>
        <begin position="128"/>
        <end position="139"/>
    </location>
</feature>
<evidence type="ECO:0000313" key="2">
    <source>
        <dbReference type="EMBL" id="CCA68944.1"/>
    </source>
</evidence>
<feature type="compositionally biased region" description="Basic and acidic residues" evidence="1">
    <location>
        <begin position="282"/>
        <end position="296"/>
    </location>
</feature>
<dbReference type="OrthoDB" id="3270155at2759"/>
<dbReference type="AlphaFoldDB" id="G4TCA9"/>
<reference evidence="2 3" key="1">
    <citation type="journal article" date="2011" name="PLoS Pathog.">
        <title>Endophytic Life Strategies Decoded by Genome and Transcriptome Analyses of the Mutualistic Root Symbiont Piriformospora indica.</title>
        <authorList>
            <person name="Zuccaro A."/>
            <person name="Lahrmann U."/>
            <person name="Guldener U."/>
            <person name="Langen G."/>
            <person name="Pfiffi S."/>
            <person name="Biedenkopf D."/>
            <person name="Wong P."/>
            <person name="Samans B."/>
            <person name="Grimm C."/>
            <person name="Basiewicz M."/>
            <person name="Murat C."/>
            <person name="Martin F."/>
            <person name="Kogel K.H."/>
        </authorList>
    </citation>
    <scope>NUCLEOTIDE SEQUENCE [LARGE SCALE GENOMIC DNA]</scope>
    <source>
        <strain evidence="2 3">DSM 11827</strain>
    </source>
</reference>
<feature type="compositionally biased region" description="Pro residues" evidence="1">
    <location>
        <begin position="406"/>
        <end position="416"/>
    </location>
</feature>
<feature type="compositionally biased region" description="Basic residues" evidence="1">
    <location>
        <begin position="182"/>
        <end position="195"/>
    </location>
</feature>
<feature type="compositionally biased region" description="Pro residues" evidence="1">
    <location>
        <begin position="86"/>
        <end position="99"/>
    </location>
</feature>
<feature type="compositionally biased region" description="Basic residues" evidence="1">
    <location>
        <begin position="63"/>
        <end position="73"/>
    </location>
</feature>